<dbReference type="Pfam" id="PF20778">
    <property type="entry name" value="SLS1_C"/>
    <property type="match status" value="1"/>
</dbReference>
<evidence type="ECO:0000313" key="4">
    <source>
        <dbReference type="Proteomes" id="UP001610335"/>
    </source>
</evidence>
<dbReference type="EMBL" id="JBFXLS010000028">
    <property type="protein sequence ID" value="KAL2826863.1"/>
    <property type="molecule type" value="Genomic_DNA"/>
</dbReference>
<gene>
    <name evidence="3" type="ORF">BDW59DRAFT_179314</name>
</gene>
<protein>
    <submittedName>
        <fullName evidence="3">Mitochondrial inner-membrane-bound regulator-domain-containing protein</fullName>
    </submittedName>
</protein>
<dbReference type="InterPro" id="IPR048748">
    <property type="entry name" value="SLS1_KH2"/>
</dbReference>
<dbReference type="PANTHER" id="PTHR21456:SF1">
    <property type="entry name" value="C2 NT-TYPE DOMAIN-CONTAINING PROTEIN"/>
    <property type="match status" value="1"/>
</dbReference>
<feature type="domain" description="C2 NT-type" evidence="2">
    <location>
        <begin position="199"/>
        <end position="343"/>
    </location>
</feature>
<feature type="compositionally biased region" description="Basic and acidic residues" evidence="1">
    <location>
        <begin position="598"/>
        <end position="610"/>
    </location>
</feature>
<keyword evidence="4" id="KW-1185">Reference proteome</keyword>
<evidence type="ECO:0000259" key="2">
    <source>
        <dbReference type="PROSITE" id="PS51840"/>
    </source>
</evidence>
<dbReference type="PROSITE" id="PS51840">
    <property type="entry name" value="C2_NT"/>
    <property type="match status" value="1"/>
</dbReference>
<dbReference type="InterPro" id="IPR039931">
    <property type="entry name" value="EEIG1/2-like"/>
</dbReference>
<reference evidence="3 4" key="1">
    <citation type="submission" date="2024-07" db="EMBL/GenBank/DDBJ databases">
        <title>Section-level genome sequencing and comparative genomics of Aspergillus sections Usti and Cavernicolus.</title>
        <authorList>
            <consortium name="Lawrence Berkeley National Laboratory"/>
            <person name="Nybo J.L."/>
            <person name="Vesth T.C."/>
            <person name="Theobald S."/>
            <person name="Frisvad J.C."/>
            <person name="Larsen T.O."/>
            <person name="Kjaerboelling I."/>
            <person name="Rothschild-Mancinelli K."/>
            <person name="Lyhne E.K."/>
            <person name="Kogle M.E."/>
            <person name="Barry K."/>
            <person name="Clum A."/>
            <person name="Na H."/>
            <person name="Ledsgaard L."/>
            <person name="Lin J."/>
            <person name="Lipzen A."/>
            <person name="Kuo A."/>
            <person name="Riley R."/>
            <person name="Mondo S."/>
            <person name="LaButti K."/>
            <person name="Haridas S."/>
            <person name="Pangalinan J."/>
            <person name="Salamov A.A."/>
            <person name="Simmons B.A."/>
            <person name="Magnuson J.K."/>
            <person name="Chen J."/>
            <person name="Drula E."/>
            <person name="Henrissat B."/>
            <person name="Wiebenga A."/>
            <person name="Lubbers R.J."/>
            <person name="Gomes A.C."/>
            <person name="Makela M.R."/>
            <person name="Stajich J."/>
            <person name="Grigoriev I.V."/>
            <person name="Mortensen U.H."/>
            <person name="De vries R.P."/>
            <person name="Baker S.E."/>
            <person name="Andersen M.R."/>
        </authorList>
    </citation>
    <scope>NUCLEOTIDE SEQUENCE [LARGE SCALE GENOMIC DNA]</scope>
    <source>
        <strain evidence="3 4">CBS 600.67</strain>
    </source>
</reference>
<organism evidence="3 4">
    <name type="scientific">Aspergillus cavernicola</name>
    <dbReference type="NCBI Taxonomy" id="176166"/>
    <lineage>
        <taxon>Eukaryota</taxon>
        <taxon>Fungi</taxon>
        <taxon>Dikarya</taxon>
        <taxon>Ascomycota</taxon>
        <taxon>Pezizomycotina</taxon>
        <taxon>Eurotiomycetes</taxon>
        <taxon>Eurotiomycetidae</taxon>
        <taxon>Eurotiales</taxon>
        <taxon>Aspergillaceae</taxon>
        <taxon>Aspergillus</taxon>
        <taxon>Aspergillus subgen. Nidulantes</taxon>
    </lineage>
</organism>
<feature type="region of interest" description="Disordered" evidence="1">
    <location>
        <begin position="565"/>
        <end position="612"/>
    </location>
</feature>
<dbReference type="Pfam" id="PF20777">
    <property type="entry name" value="KH_SLS1_2"/>
    <property type="match status" value="1"/>
</dbReference>
<sequence length="1284" mass="144922">MALPDPFGEEYINQDPTVLQVNQRYWSYFKNTGRKFSITCPGEASPLFVVQTKHMGKYRSIEDRHGKQLCQLERNFFSKKTAWALTRSNKKLLTVSYNWLAWEMRITMEGSESAKQESSSSETSIDLHIKPLNRWGSCFTVTLGDRTIMRMRCTNMMNNFLSSFKVTPPRLDVDVVEGTDLVLVRFSPDLESMSSQSNDYISGCHTPRFELDLRIIDLNNIPLVSGTAFIKWRLPSSNSNDNHGTTDKTLIIDHRASWNYERTLQLRLTIDRDQALHECEIQFDVVQEFSSGGHIEKNLLGRVKLNLCEYVDKSDDDEGIVRRYLMQDSKINSTLKIGIAVQQLEGDRNFTTPPLKSAMAFGGITGVVASEQAETDDLGQLPLINAQSREVADMQEMYRRTLAASWTSRSDDLPADKLIEGLFSGSAGLGDPRDHPGQPAESYSDERTAGDGATGRGHTTSRDLLSPNFERRARSSTRHSSGNKALDFSPAIDHPGKSGSIEHQLYDSVKGKSWKNRNTEHELSEFDVRRLFLMLSQSSKCARGLLKYQSLPSCRLNTNYASMPPRGVVARHHNTSSKSSDDTPPNRPSYNRQSSNIDRPRENMKGEKIPLDMPFLGKPGEVMLVPDRSRRYFPIPWKQPKTDKSDALPLFLNDVEQEAAGVSDSEVKELLESFRSPYQPRDKLAPNDWEDLRSRLQSSFTYRQLLKYVSRKPTNNQATEIASINGHSNTAEWRPGTSLFFETGDISQESVAGRVAVSHELKGKKMLAERILRDYWFMGITDEIGQLDIRLPRHTFALLLGSTHFSFEDLANLHEVKIDVTQSLGLVRVTGKQRLCESVREIIHDTTNRIREEEINLLPPDDARIKTLSRALSPDFLAWVGEKYGVSFEQNLSQLPTRMFYLLENKPDADNARRTLNLALNKAASPPTPFSTYMSASELSEIRDVDPNDTAPWPDRGKSWFRWEKSTAQDTFTGLAGSFFSKDHLRLSGELLKVLREAGPANASFKSFSEPQESITAAFGKSFFLRKPILEENQVSASQLGKMDFPKTFTKEIPRAVYLLRKLTPYAGREAFRSHRIRLVPSAFHANIFPQLELDLAITPGRTNSLGDRCVIRSAKALMAESNIDYLLPEGAVDIRFTRKLTHEVLAGLQKTGSLATIRADLRDCLNKSDTSTHDVPLPVFAPITLPAHLLRNVDNTAYPNGTATAEYIYSPVHDVQATQVHQYEFRGQQLFYTISESGPLNPHATTDIFLQMDMDSIRPSAIEEEFNSMYNAAHALSFELNMV</sequence>
<feature type="compositionally biased region" description="Polar residues" evidence="1">
    <location>
        <begin position="588"/>
        <end position="597"/>
    </location>
</feature>
<proteinExistence type="predicted"/>
<dbReference type="SUPFAM" id="SSF54518">
    <property type="entry name" value="Tubby C-terminal domain-like"/>
    <property type="match status" value="1"/>
</dbReference>
<dbReference type="Pfam" id="PF10358">
    <property type="entry name" value="NT-C2"/>
    <property type="match status" value="1"/>
</dbReference>
<dbReference type="PANTHER" id="PTHR21456">
    <property type="entry name" value="FAMILY WITH SEQUENCE SIMILARITY 102"/>
    <property type="match status" value="1"/>
</dbReference>
<evidence type="ECO:0000256" key="1">
    <source>
        <dbReference type="SAM" id="MobiDB-lite"/>
    </source>
</evidence>
<dbReference type="InterPro" id="IPR048400">
    <property type="entry name" value="SLS1_N"/>
</dbReference>
<dbReference type="InterPro" id="IPR038595">
    <property type="entry name" value="LOR_sf"/>
</dbReference>
<name>A0ABR4IGI2_9EURO</name>
<dbReference type="InterPro" id="IPR019448">
    <property type="entry name" value="NT-C2"/>
</dbReference>
<dbReference type="Pfam" id="PF20776">
    <property type="entry name" value="SLS1_N"/>
    <property type="match status" value="1"/>
</dbReference>
<dbReference type="Gene3D" id="2.40.160.200">
    <property type="entry name" value="LURP1-related"/>
    <property type="match status" value="1"/>
</dbReference>
<dbReference type="InterPro" id="IPR025659">
    <property type="entry name" value="Tubby-like_C"/>
</dbReference>
<evidence type="ECO:0000313" key="3">
    <source>
        <dbReference type="EMBL" id="KAL2826863.1"/>
    </source>
</evidence>
<comment type="caution">
    <text evidence="3">The sequence shown here is derived from an EMBL/GenBank/DDBJ whole genome shotgun (WGS) entry which is preliminary data.</text>
</comment>
<dbReference type="InterPro" id="IPR048401">
    <property type="entry name" value="SLS1_C"/>
</dbReference>
<feature type="region of interest" description="Disordered" evidence="1">
    <location>
        <begin position="424"/>
        <end position="501"/>
    </location>
</feature>
<dbReference type="Proteomes" id="UP001610335">
    <property type="component" value="Unassembled WGS sequence"/>
</dbReference>
<accession>A0ABR4IGI2</accession>